<dbReference type="Proteomes" id="UP000000422">
    <property type="component" value="Chromosome"/>
</dbReference>
<evidence type="ECO:0000313" key="6">
    <source>
        <dbReference type="Proteomes" id="UP000000422"/>
    </source>
</evidence>
<name>Q7M9V7_WOLSU</name>
<dbReference type="PANTHER" id="PTHR24220:SF470">
    <property type="entry name" value="CELL DIVISION ATP-BINDING PROTEIN FTSE"/>
    <property type="match status" value="1"/>
</dbReference>
<reference evidence="5 6" key="1">
    <citation type="journal article" date="2003" name="Proc. Natl. Acad. Sci. U.S.A.">
        <title>Complete genome sequence and analysis of Wolinella succinogenes.</title>
        <authorList>
            <person name="Baar C."/>
            <person name="Eppinger M."/>
            <person name="Raddatz G."/>
            <person name="Simon JM."/>
            <person name="Lanz C."/>
            <person name="Klimmek O."/>
            <person name="Nandakumar R."/>
            <person name="Gross R."/>
            <person name="Rosinus A."/>
            <person name="Keller H."/>
            <person name="Jagtap P."/>
            <person name="Linke B."/>
            <person name="Meyer F."/>
            <person name="Lederer H."/>
            <person name="Schuster S.C."/>
        </authorList>
    </citation>
    <scope>NUCLEOTIDE SEQUENCE [LARGE SCALE GENOMIC DNA]</scope>
    <source>
        <strain evidence="6">ATCC 29543 / DSM 1740 / CCUG 13145 / JCM 31913 / LMG 7466 / NCTC 11488 / FDC 602W</strain>
    </source>
</reference>
<dbReference type="GO" id="GO:0016887">
    <property type="term" value="F:ATP hydrolysis activity"/>
    <property type="evidence" value="ECO:0007669"/>
    <property type="project" value="InterPro"/>
</dbReference>
<dbReference type="InterPro" id="IPR017871">
    <property type="entry name" value="ABC_transporter-like_CS"/>
</dbReference>
<dbReference type="GO" id="GO:0005886">
    <property type="term" value="C:plasma membrane"/>
    <property type="evidence" value="ECO:0007669"/>
    <property type="project" value="TreeGrafter"/>
</dbReference>
<evidence type="ECO:0000256" key="1">
    <source>
        <dbReference type="ARBA" id="ARBA00022448"/>
    </source>
</evidence>
<dbReference type="eggNOG" id="COG1136">
    <property type="taxonomic scope" value="Bacteria"/>
</dbReference>
<protein>
    <submittedName>
        <fullName evidence="5">ABC TRANSPORTER (ATP-BINDING PROTEIN)</fullName>
    </submittedName>
</protein>
<dbReference type="HOGENOM" id="CLU_000604_1_22_7"/>
<dbReference type="AlphaFoldDB" id="Q7M9V7"/>
<dbReference type="InterPro" id="IPR017911">
    <property type="entry name" value="MacB-like_ATP-bd"/>
</dbReference>
<dbReference type="PROSITE" id="PS50893">
    <property type="entry name" value="ABC_TRANSPORTER_2"/>
    <property type="match status" value="1"/>
</dbReference>
<proteinExistence type="predicted"/>
<gene>
    <name evidence="5" type="ordered locus">WS0638</name>
</gene>
<dbReference type="SMART" id="SM00382">
    <property type="entry name" value="AAA"/>
    <property type="match status" value="1"/>
</dbReference>
<dbReference type="GO" id="GO:0005524">
    <property type="term" value="F:ATP binding"/>
    <property type="evidence" value="ECO:0007669"/>
    <property type="project" value="UniProtKB-KW"/>
</dbReference>
<dbReference type="SUPFAM" id="SSF52540">
    <property type="entry name" value="P-loop containing nucleoside triphosphate hydrolases"/>
    <property type="match status" value="1"/>
</dbReference>
<dbReference type="PROSITE" id="PS00211">
    <property type="entry name" value="ABC_TRANSPORTER_1"/>
    <property type="match status" value="1"/>
</dbReference>
<sequence length="220" mass="24569">MILLDRVSKRFLDRSGERGIFELSLEIKEGESCLLRGPSGSGKSTLLSLISGIARPSNGEVSIQGKHLSLMSDHFATRFRLLHIGFIFQKFHLIPDMSAFENVALALVPLNLSSRELDRRVFGILERFLMKEKAFSLAKDLSGGEQQRVAIARALVNEPMILLADEPTANLDPSLKKEFLRLLGELKGEGRTLLVASHDRELLEGGFFDRQIELLEGRLV</sequence>
<accession>Q7M9V7</accession>
<dbReference type="InterPro" id="IPR015854">
    <property type="entry name" value="ABC_transpr_LolD-like"/>
</dbReference>
<dbReference type="InterPro" id="IPR027417">
    <property type="entry name" value="P-loop_NTPase"/>
</dbReference>
<dbReference type="InterPro" id="IPR003593">
    <property type="entry name" value="AAA+_ATPase"/>
</dbReference>
<dbReference type="Pfam" id="PF00005">
    <property type="entry name" value="ABC_tran"/>
    <property type="match status" value="1"/>
</dbReference>
<dbReference type="Gene3D" id="3.40.50.300">
    <property type="entry name" value="P-loop containing nucleotide triphosphate hydrolases"/>
    <property type="match status" value="1"/>
</dbReference>
<keyword evidence="2" id="KW-0547">Nucleotide-binding</keyword>
<dbReference type="CDD" id="cd03255">
    <property type="entry name" value="ABC_MJ0796_LolCDE_FtsE"/>
    <property type="match status" value="1"/>
</dbReference>
<dbReference type="GO" id="GO:0022857">
    <property type="term" value="F:transmembrane transporter activity"/>
    <property type="evidence" value="ECO:0007669"/>
    <property type="project" value="TreeGrafter"/>
</dbReference>
<feature type="domain" description="ABC transporter" evidence="4">
    <location>
        <begin position="2"/>
        <end position="220"/>
    </location>
</feature>
<evidence type="ECO:0000256" key="2">
    <source>
        <dbReference type="ARBA" id="ARBA00022741"/>
    </source>
</evidence>
<evidence type="ECO:0000313" key="5">
    <source>
        <dbReference type="EMBL" id="CAE09769.1"/>
    </source>
</evidence>
<keyword evidence="6" id="KW-1185">Reference proteome</keyword>
<dbReference type="RefSeq" id="WP_011138569.1">
    <property type="nucleotide sequence ID" value="NC_005090.1"/>
</dbReference>
<organism evidence="6">
    <name type="scientific">Wolinella succinogenes (strain ATCC 29543 / DSM 1740 / CCUG 13145 / JCM 31913 / LMG 7466 / NCTC 11488 / FDC 602W)</name>
    <name type="common">Vibrio succinogenes</name>
    <dbReference type="NCBI Taxonomy" id="273121"/>
    <lineage>
        <taxon>Bacteria</taxon>
        <taxon>Pseudomonadati</taxon>
        <taxon>Campylobacterota</taxon>
        <taxon>Epsilonproteobacteria</taxon>
        <taxon>Campylobacterales</taxon>
        <taxon>Helicobacteraceae</taxon>
        <taxon>Wolinella</taxon>
    </lineage>
</organism>
<dbReference type="STRING" id="273121.WS0638"/>
<keyword evidence="1" id="KW-0813">Transport</keyword>
<keyword evidence="3 5" id="KW-0067">ATP-binding</keyword>
<dbReference type="KEGG" id="wsu:WS0638"/>
<evidence type="ECO:0000256" key="3">
    <source>
        <dbReference type="ARBA" id="ARBA00022840"/>
    </source>
</evidence>
<evidence type="ECO:0000259" key="4">
    <source>
        <dbReference type="PROSITE" id="PS50893"/>
    </source>
</evidence>
<dbReference type="InterPro" id="IPR003439">
    <property type="entry name" value="ABC_transporter-like_ATP-bd"/>
</dbReference>
<dbReference type="EMBL" id="BX571658">
    <property type="protein sequence ID" value="CAE09769.1"/>
    <property type="molecule type" value="Genomic_DNA"/>
</dbReference>
<dbReference type="PANTHER" id="PTHR24220">
    <property type="entry name" value="IMPORT ATP-BINDING PROTEIN"/>
    <property type="match status" value="1"/>
</dbReference>